<feature type="domain" description="SnoaL-like" evidence="1">
    <location>
        <begin position="11"/>
        <end position="109"/>
    </location>
</feature>
<evidence type="ECO:0000259" key="1">
    <source>
        <dbReference type="Pfam" id="PF12680"/>
    </source>
</evidence>
<dbReference type="EMBL" id="CP010784">
    <property type="protein sequence ID" value="ATF06106.1"/>
    <property type="molecule type" value="Genomic_DNA"/>
</dbReference>
<dbReference type="Gene3D" id="3.10.450.50">
    <property type="match status" value="1"/>
</dbReference>
<dbReference type="RefSeq" id="WP_024097463.1">
    <property type="nucleotide sequence ID" value="NZ_CP010588.1"/>
</dbReference>
<name>A0AAC9Z8T2_9RHOB</name>
<reference evidence="2 3" key="1">
    <citation type="journal article" date="2017" name="Front. Microbiol.">
        <title>Phaeobacter piscinae sp. nov., a species of the Roseobacter group and potential aquaculture probiont.</title>
        <authorList>
            <person name="Sonnenschein E.C."/>
            <person name="Phippen C.B.W."/>
            <person name="Nielsen K.F."/>
            <person name="Mateiu R.V."/>
            <person name="Melchiorsen J."/>
            <person name="Gram L."/>
            <person name="Overmann J."/>
            <person name="Freese H.M."/>
        </authorList>
    </citation>
    <scope>NUCLEOTIDE SEQUENCE [LARGE SCALE GENOMIC DNA]</scope>
    <source>
        <strain evidence="2 3">P63</strain>
    </source>
</reference>
<accession>A0AAC9Z8T2</accession>
<dbReference type="SUPFAM" id="SSF54427">
    <property type="entry name" value="NTF2-like"/>
    <property type="match status" value="1"/>
</dbReference>
<organism evidence="2 3">
    <name type="scientific">Phaeobacter gallaeciensis</name>
    <dbReference type="NCBI Taxonomy" id="60890"/>
    <lineage>
        <taxon>Bacteria</taxon>
        <taxon>Pseudomonadati</taxon>
        <taxon>Pseudomonadota</taxon>
        <taxon>Alphaproteobacteria</taxon>
        <taxon>Rhodobacterales</taxon>
        <taxon>Roseobacteraceae</taxon>
        <taxon>Phaeobacter</taxon>
    </lineage>
</organism>
<protein>
    <submittedName>
        <fullName evidence="2">SnoaL-like domain protein</fullName>
    </submittedName>
</protein>
<proteinExistence type="predicted"/>
<dbReference type="Pfam" id="PF12680">
    <property type="entry name" value="SnoaL_2"/>
    <property type="match status" value="1"/>
</dbReference>
<evidence type="ECO:0000313" key="3">
    <source>
        <dbReference type="Proteomes" id="UP000217545"/>
    </source>
</evidence>
<dbReference type="InterPro" id="IPR032710">
    <property type="entry name" value="NTF2-like_dom_sf"/>
</dbReference>
<dbReference type="GeneID" id="31846435"/>
<dbReference type="AlphaFoldDB" id="A0AAC9Z8T2"/>
<dbReference type="InterPro" id="IPR037401">
    <property type="entry name" value="SnoaL-like"/>
</dbReference>
<evidence type="ECO:0000313" key="2">
    <source>
        <dbReference type="EMBL" id="ATF06106.1"/>
    </source>
</evidence>
<dbReference type="Proteomes" id="UP000217545">
    <property type="component" value="Chromosome"/>
</dbReference>
<gene>
    <name evidence="2" type="ORF">PhaeoP63_02037</name>
</gene>
<sequence length="146" mass="16644">MKNSERLFQWFHDVWVNGNLDLVEPMFHPDLEVNGPLHGAIAIAADYREVVGTIGNVIHDLELTLTHALDDGDFAAIRIQVRGYGRSEEYALDYAGQLIVRMQDGQIREFLSNFDYMTMFEQLGQLPPDCLPICMTGERLIWADDT</sequence>